<keyword evidence="2" id="KW-1133">Transmembrane helix</keyword>
<evidence type="ECO:0000313" key="3">
    <source>
        <dbReference type="EMBL" id="PTU19162.1"/>
    </source>
</evidence>
<feature type="transmembrane region" description="Helical" evidence="2">
    <location>
        <begin position="35"/>
        <end position="67"/>
    </location>
</feature>
<proteinExistence type="predicted"/>
<evidence type="ECO:0000256" key="1">
    <source>
        <dbReference type="SAM" id="MobiDB-lite"/>
    </source>
</evidence>
<feature type="compositionally biased region" description="Low complexity" evidence="1">
    <location>
        <begin position="77"/>
        <end position="87"/>
    </location>
</feature>
<reference evidence="3 4" key="1">
    <citation type="journal article" date="2018" name="Proc. Natl. Acad. Sci. U.S.A.">
        <title>Linking secondary metabolites to gene clusters through genome sequencing of six diverse Aspergillus species.</title>
        <authorList>
            <person name="Kaerboelling I."/>
            <person name="Vesth T.C."/>
            <person name="Frisvad J.C."/>
            <person name="Nybo J.L."/>
            <person name="Theobald S."/>
            <person name="Kuo A."/>
            <person name="Bowyer P."/>
            <person name="Matsuda Y."/>
            <person name="Mondo S."/>
            <person name="Lyhne E.K."/>
            <person name="Kogle M.E."/>
            <person name="Clum A."/>
            <person name="Lipzen A."/>
            <person name="Salamov A."/>
            <person name="Ngan C.Y."/>
            <person name="Daum C."/>
            <person name="Chiniquy J."/>
            <person name="Barry K."/>
            <person name="LaButti K."/>
            <person name="Haridas S."/>
            <person name="Simmons B.A."/>
            <person name="Magnuson J.K."/>
            <person name="Mortensen U.H."/>
            <person name="Larsen T.O."/>
            <person name="Grigoriev I.V."/>
            <person name="Baker S.E."/>
            <person name="Andersen M.R."/>
        </authorList>
    </citation>
    <scope>NUCLEOTIDE SEQUENCE [LARGE SCALE GENOMIC DNA]</scope>
    <source>
        <strain evidence="3 4">IBT 24754</strain>
    </source>
</reference>
<evidence type="ECO:0000256" key="2">
    <source>
        <dbReference type="SAM" id="Phobius"/>
    </source>
</evidence>
<feature type="region of interest" description="Disordered" evidence="1">
    <location>
        <begin position="77"/>
        <end position="99"/>
    </location>
</feature>
<protein>
    <submittedName>
        <fullName evidence="3">Uncharacterized protein</fullName>
    </submittedName>
</protein>
<dbReference type="AlphaFoldDB" id="A0A2T5LSA4"/>
<dbReference type="VEuPathDB" id="FungiDB:P175DRAFT_0289094"/>
<dbReference type="Proteomes" id="UP000244073">
    <property type="component" value="Unassembled WGS sequence"/>
</dbReference>
<accession>A0A2T5LSA4</accession>
<keyword evidence="2" id="KW-0472">Membrane</keyword>
<name>A0A2T5LSA4_9EURO</name>
<sequence length="99" mass="11450">MNFLCESFGGPQLKMHCGPFSHRDVFFFGGWHNRVIFLCFSLSLFHSYVLELIPLSSFVIWVCLYFLPGSVYRRLLPSSSSSTLYPTWSIPRHSPSLQQ</sequence>
<dbReference type="GeneID" id="63809658"/>
<dbReference type="EMBL" id="MSFN02000006">
    <property type="protein sequence ID" value="PTU19162.1"/>
    <property type="molecule type" value="Genomic_DNA"/>
</dbReference>
<keyword evidence="2" id="KW-0812">Transmembrane</keyword>
<evidence type="ECO:0000313" key="4">
    <source>
        <dbReference type="Proteomes" id="UP000244073"/>
    </source>
</evidence>
<gene>
    <name evidence="3" type="ORF">P175DRAFT_0289094</name>
</gene>
<organism evidence="3 4">
    <name type="scientific">Aspergillus ochraceoroseus IBT 24754</name>
    <dbReference type="NCBI Taxonomy" id="1392256"/>
    <lineage>
        <taxon>Eukaryota</taxon>
        <taxon>Fungi</taxon>
        <taxon>Dikarya</taxon>
        <taxon>Ascomycota</taxon>
        <taxon>Pezizomycotina</taxon>
        <taxon>Eurotiomycetes</taxon>
        <taxon>Eurotiomycetidae</taxon>
        <taxon>Eurotiales</taxon>
        <taxon>Aspergillaceae</taxon>
        <taxon>Aspergillus</taxon>
        <taxon>Aspergillus subgen. Nidulantes</taxon>
    </lineage>
</organism>
<dbReference type="RefSeq" id="XP_040750554.1">
    <property type="nucleotide sequence ID" value="XM_040892776.1"/>
</dbReference>
<comment type="caution">
    <text evidence="3">The sequence shown here is derived from an EMBL/GenBank/DDBJ whole genome shotgun (WGS) entry which is preliminary data.</text>
</comment>